<sequence>MKNLNLDLMPVAGPNIDEMFRQRERKVPQLHACIQRNTVAAGFLREEMLQMKPGPELSEAKRALARHNLAILEARRALLIEQHNLAIRDIERQTEELKTLLPLL</sequence>
<organism evidence="2">
    <name type="scientific">bioreactor metagenome</name>
    <dbReference type="NCBI Taxonomy" id="1076179"/>
    <lineage>
        <taxon>unclassified sequences</taxon>
        <taxon>metagenomes</taxon>
        <taxon>ecological metagenomes</taxon>
    </lineage>
</organism>
<evidence type="ECO:0000256" key="1">
    <source>
        <dbReference type="SAM" id="Coils"/>
    </source>
</evidence>
<keyword evidence="1" id="KW-0175">Coiled coil</keyword>
<proteinExistence type="predicted"/>
<name>A0A645HC25_9ZZZZ</name>
<accession>A0A645HC25</accession>
<evidence type="ECO:0000313" key="2">
    <source>
        <dbReference type="EMBL" id="MPN36591.1"/>
    </source>
</evidence>
<dbReference type="AlphaFoldDB" id="A0A645HC25"/>
<comment type="caution">
    <text evidence="2">The sequence shown here is derived from an EMBL/GenBank/DDBJ whole genome shotgun (WGS) entry which is preliminary data.</text>
</comment>
<reference evidence="2" key="1">
    <citation type="submission" date="2019-08" db="EMBL/GenBank/DDBJ databases">
        <authorList>
            <person name="Kucharzyk K."/>
            <person name="Murdoch R.W."/>
            <person name="Higgins S."/>
            <person name="Loffler F."/>
        </authorList>
    </citation>
    <scope>NUCLEOTIDE SEQUENCE</scope>
</reference>
<feature type="coiled-coil region" evidence="1">
    <location>
        <begin position="57"/>
        <end position="100"/>
    </location>
</feature>
<dbReference type="EMBL" id="VSSQ01090800">
    <property type="protein sequence ID" value="MPN36591.1"/>
    <property type="molecule type" value="Genomic_DNA"/>
</dbReference>
<gene>
    <name evidence="2" type="ORF">SDC9_184100</name>
</gene>
<protein>
    <submittedName>
        <fullName evidence="2">Uncharacterized protein</fullName>
    </submittedName>
</protein>